<evidence type="ECO:0000313" key="3">
    <source>
        <dbReference type="Proteomes" id="UP001293593"/>
    </source>
</evidence>
<evidence type="ECO:0000313" key="2">
    <source>
        <dbReference type="EMBL" id="KAK4285973.1"/>
    </source>
</evidence>
<dbReference type="Proteomes" id="UP001293593">
    <property type="component" value="Unassembled WGS sequence"/>
</dbReference>
<accession>A0AAE1N9V5</accession>
<dbReference type="EMBL" id="JAWXYG010000001">
    <property type="protein sequence ID" value="KAK4285973.1"/>
    <property type="molecule type" value="Genomic_DNA"/>
</dbReference>
<evidence type="ECO:0000256" key="1">
    <source>
        <dbReference type="SAM" id="MobiDB-lite"/>
    </source>
</evidence>
<dbReference type="AlphaFoldDB" id="A0AAE1N9V5"/>
<reference evidence="2" key="1">
    <citation type="submission" date="2023-10" db="EMBL/GenBank/DDBJ databases">
        <title>Chromosome-level genome of the transformable northern wattle, Acacia crassicarpa.</title>
        <authorList>
            <person name="Massaro I."/>
            <person name="Sinha N.R."/>
            <person name="Poethig S."/>
            <person name="Leichty A.R."/>
        </authorList>
    </citation>
    <scope>NUCLEOTIDE SEQUENCE</scope>
    <source>
        <strain evidence="2">Acra3RX</strain>
        <tissue evidence="2">Leaf</tissue>
    </source>
</reference>
<protein>
    <submittedName>
        <fullName evidence="2">Uncharacterized protein</fullName>
    </submittedName>
</protein>
<feature type="region of interest" description="Disordered" evidence="1">
    <location>
        <begin position="68"/>
        <end position="114"/>
    </location>
</feature>
<feature type="compositionally biased region" description="Polar residues" evidence="1">
    <location>
        <begin position="97"/>
        <end position="114"/>
    </location>
</feature>
<comment type="caution">
    <text evidence="2">The sequence shown here is derived from an EMBL/GenBank/DDBJ whole genome shotgun (WGS) entry which is preliminary data.</text>
</comment>
<organism evidence="2 3">
    <name type="scientific">Acacia crassicarpa</name>
    <name type="common">northern wattle</name>
    <dbReference type="NCBI Taxonomy" id="499986"/>
    <lineage>
        <taxon>Eukaryota</taxon>
        <taxon>Viridiplantae</taxon>
        <taxon>Streptophyta</taxon>
        <taxon>Embryophyta</taxon>
        <taxon>Tracheophyta</taxon>
        <taxon>Spermatophyta</taxon>
        <taxon>Magnoliopsida</taxon>
        <taxon>eudicotyledons</taxon>
        <taxon>Gunneridae</taxon>
        <taxon>Pentapetalae</taxon>
        <taxon>rosids</taxon>
        <taxon>fabids</taxon>
        <taxon>Fabales</taxon>
        <taxon>Fabaceae</taxon>
        <taxon>Caesalpinioideae</taxon>
        <taxon>mimosoid clade</taxon>
        <taxon>Acacieae</taxon>
        <taxon>Acacia</taxon>
    </lineage>
</organism>
<gene>
    <name evidence="2" type="ORF">QN277_002595</name>
</gene>
<name>A0AAE1N9V5_9FABA</name>
<proteinExistence type="predicted"/>
<sequence>MQGTLQIHTQESSQIHMKLSMSLDKMEQSISFGHKNGGLPMSRCTRPACTCSNRPGSARCARHGYLVPPGERRNKRPASKEILRRALTPPPRRFSFRSLNFRPTPSRLSQMSMA</sequence>
<keyword evidence="3" id="KW-1185">Reference proteome</keyword>